<evidence type="ECO:0000256" key="2">
    <source>
        <dbReference type="ARBA" id="ARBA00022729"/>
    </source>
</evidence>
<protein>
    <submittedName>
        <fullName evidence="4">Cuticle protein 7</fullName>
    </submittedName>
</protein>
<dbReference type="AlphaFoldDB" id="A0A194Q2Z3"/>
<name>A0A194Q2Z3_PAPXU</name>
<dbReference type="PROSITE" id="PS51155">
    <property type="entry name" value="CHIT_BIND_RR_2"/>
    <property type="match status" value="3"/>
</dbReference>
<keyword evidence="5" id="KW-1185">Reference proteome</keyword>
<reference evidence="4 5" key="1">
    <citation type="journal article" date="2015" name="Nat. Commun.">
        <title>Outbred genome sequencing and CRISPR/Cas9 gene editing in butterflies.</title>
        <authorList>
            <person name="Li X."/>
            <person name="Fan D."/>
            <person name="Zhang W."/>
            <person name="Liu G."/>
            <person name="Zhang L."/>
            <person name="Zhao L."/>
            <person name="Fang X."/>
            <person name="Chen L."/>
            <person name="Dong Y."/>
            <person name="Chen Y."/>
            <person name="Ding Y."/>
            <person name="Zhao R."/>
            <person name="Feng M."/>
            <person name="Zhu Y."/>
            <person name="Feng Y."/>
            <person name="Jiang X."/>
            <person name="Zhu D."/>
            <person name="Xiang H."/>
            <person name="Feng X."/>
            <person name="Li S."/>
            <person name="Wang J."/>
            <person name="Zhang G."/>
            <person name="Kronforst M.R."/>
            <person name="Wang W."/>
        </authorList>
    </citation>
    <scope>NUCLEOTIDE SEQUENCE [LARGE SCALE GENOMIC DNA]</scope>
    <source>
        <strain evidence="4">Ya'a_city_454_Px</strain>
        <tissue evidence="4">Whole body</tissue>
    </source>
</reference>
<evidence type="ECO:0000313" key="4">
    <source>
        <dbReference type="EMBL" id="KPI97775.1"/>
    </source>
</evidence>
<dbReference type="GO" id="GO:0005615">
    <property type="term" value="C:extracellular space"/>
    <property type="evidence" value="ECO:0007669"/>
    <property type="project" value="TreeGrafter"/>
</dbReference>
<dbReference type="GO" id="GO:0031012">
    <property type="term" value="C:extracellular matrix"/>
    <property type="evidence" value="ECO:0007669"/>
    <property type="project" value="TreeGrafter"/>
</dbReference>
<dbReference type="GO" id="GO:0042302">
    <property type="term" value="F:structural constituent of cuticle"/>
    <property type="evidence" value="ECO:0007669"/>
    <property type="project" value="UniProtKB-UniRule"/>
</dbReference>
<dbReference type="InterPro" id="IPR051217">
    <property type="entry name" value="Insect_Cuticle_Struc_Prot"/>
</dbReference>
<dbReference type="PANTHER" id="PTHR12236:SF95">
    <property type="entry name" value="CUTICULAR PROTEIN 76BD, ISOFORM C-RELATED"/>
    <property type="match status" value="1"/>
</dbReference>
<dbReference type="Pfam" id="PF00379">
    <property type="entry name" value="Chitin_bind_4"/>
    <property type="match status" value="4"/>
</dbReference>
<gene>
    <name evidence="4" type="ORF">RR46_10896</name>
</gene>
<dbReference type="PANTHER" id="PTHR12236">
    <property type="entry name" value="STRUCTURAL CONTITUENT OF CUTICLE"/>
    <property type="match status" value="1"/>
</dbReference>
<keyword evidence="1 3" id="KW-0193">Cuticle</keyword>
<organism evidence="4 5">
    <name type="scientific">Papilio xuthus</name>
    <name type="common">Asian swallowtail butterfly</name>
    <dbReference type="NCBI Taxonomy" id="66420"/>
    <lineage>
        <taxon>Eukaryota</taxon>
        <taxon>Metazoa</taxon>
        <taxon>Ecdysozoa</taxon>
        <taxon>Arthropoda</taxon>
        <taxon>Hexapoda</taxon>
        <taxon>Insecta</taxon>
        <taxon>Pterygota</taxon>
        <taxon>Neoptera</taxon>
        <taxon>Endopterygota</taxon>
        <taxon>Lepidoptera</taxon>
        <taxon>Glossata</taxon>
        <taxon>Ditrysia</taxon>
        <taxon>Papilionoidea</taxon>
        <taxon>Papilionidae</taxon>
        <taxon>Papilioninae</taxon>
        <taxon>Papilio</taxon>
    </lineage>
</organism>
<evidence type="ECO:0000256" key="1">
    <source>
        <dbReference type="ARBA" id="ARBA00022460"/>
    </source>
</evidence>
<evidence type="ECO:0000256" key="3">
    <source>
        <dbReference type="PROSITE-ProRule" id="PRU00497"/>
    </source>
</evidence>
<sequence>MAMRSHPITSLATTDITRLCTAMTHPKYEFEYKVEDHHTGDKKSQHEQRDGDVVVGGFYLNQPDGSDRHVDYHADDHSGFHADVKYSTHHLVFCLFLLVVVVAVEGYGHAFSSNHISRHDGHHEAVHGHDHGHHDYYTHPKYEFEYKVEDHHTGDIKSQHEHREEDAVKGAYSLHQPDGSHRHTHPKYEFEYKVEDHHTGDIKSQHEHREGDAVKGAYSLHQPDGSHRHVFVAACIISMAAGQYYSGYGHGQGLLQNHGNIGYRAPVIVQHQPQYTGHYDNRQDYYAAPHYSYEYSVADSHTGDIKSQHESREGDVVRGAYSLHESDGTIRTVEYSADAHNGFNAVVHRQGHAAHAVPVHH</sequence>
<accession>A0A194Q2Z3</accession>
<dbReference type="Proteomes" id="UP000053268">
    <property type="component" value="Unassembled WGS sequence"/>
</dbReference>
<dbReference type="InterPro" id="IPR000618">
    <property type="entry name" value="Insect_cuticle"/>
</dbReference>
<dbReference type="STRING" id="66420.A0A194Q2Z3"/>
<evidence type="ECO:0000313" key="5">
    <source>
        <dbReference type="Proteomes" id="UP000053268"/>
    </source>
</evidence>
<dbReference type="EMBL" id="KQ459586">
    <property type="protein sequence ID" value="KPI97775.1"/>
    <property type="molecule type" value="Genomic_DNA"/>
</dbReference>
<keyword evidence="2" id="KW-0732">Signal</keyword>
<proteinExistence type="predicted"/>
<dbReference type="PRINTS" id="PR00947">
    <property type="entry name" value="CUTICLE"/>
</dbReference>
<dbReference type="PROSITE" id="PS00233">
    <property type="entry name" value="CHIT_BIND_RR_1"/>
    <property type="match status" value="2"/>
</dbReference>
<dbReference type="InterPro" id="IPR031311">
    <property type="entry name" value="CHIT_BIND_RR_consensus"/>
</dbReference>